<evidence type="ECO:0000313" key="8">
    <source>
        <dbReference type="Proteomes" id="UP001153636"/>
    </source>
</evidence>
<dbReference type="Pfam" id="PF13870">
    <property type="entry name" value="CCDC113_CCDC96_CC"/>
    <property type="match status" value="1"/>
</dbReference>
<accession>A0A9P0DCJ4</accession>
<dbReference type="GO" id="GO:0005930">
    <property type="term" value="C:axoneme"/>
    <property type="evidence" value="ECO:0007669"/>
    <property type="project" value="TreeGrafter"/>
</dbReference>
<feature type="domain" description="CCDC113/CCDC96 coiled-coil" evidence="6">
    <location>
        <begin position="334"/>
        <end position="499"/>
    </location>
</feature>
<protein>
    <recommendedName>
        <fullName evidence="6">CCDC113/CCDC96 coiled-coil domain-containing protein</fullName>
    </recommendedName>
</protein>
<dbReference type="EMBL" id="OV651819">
    <property type="protein sequence ID" value="CAH1113892.1"/>
    <property type="molecule type" value="Genomic_DNA"/>
</dbReference>
<proteinExistence type="predicted"/>
<dbReference type="InterPro" id="IPR051885">
    <property type="entry name" value="CC_CF"/>
</dbReference>
<dbReference type="GO" id="GO:0060271">
    <property type="term" value="P:cilium assembly"/>
    <property type="evidence" value="ECO:0007669"/>
    <property type="project" value="TreeGrafter"/>
</dbReference>
<dbReference type="PANTHER" id="PTHR15654">
    <property type="entry name" value="COILED-COIL DOMAIN-CONTAINING PROTEIN 113-RELATED"/>
    <property type="match status" value="1"/>
</dbReference>
<gene>
    <name evidence="7" type="ORF">PSYICH_LOCUS13151</name>
</gene>
<sequence>MEEDSTTVEGNEHPDYGEGSEGVITGEITSEDTDLTEYIGETQTGESSETLGKIIPDLSVADEFEDEIQGYLVQLEAGEGYEDEWDEEKDVDDERMKIYEGLNLTLPPEDPRMAYMRKMTIHVPSQLPRRHAGHDDDDTNISGDFEPIPEGRDPFRLPTSMDLSLLSEDFELEPEIVDIPKSWLEPVEIKLEDFTKVHLMQKCKKLLHRWIAAKVRNSLLERNVGIYMKSHGLRHTLKETFVELGTLENYHEKLNLLNQNNMKHKYIQSVRETEIEIMQKKRNIKADHLAGEFDSFQKREHDVAKGMSFRSTGKELTENRINMLLNRQKRYFQYICDLRLEFYRESTRVAQKEKELNELDYISTGLYLGDFETMKLENRNYHDKIEEKDDELNTLRSKCRQLGQIIAHVREKSTALVTDIVDLENIYWRLVDVGDDQRRKLNETKQERDFLRQQLQKLKSEGGLLAENALLRDMENSLEEVKIVRAQLKELQDTYALHNKHLRNLRKYRETMDRGNYPKEIKQKKAPVRKMTKAKASQLYEIEIPAESFDHVKNFSPAVKKLSK</sequence>
<keyword evidence="3" id="KW-0966">Cell projection</keyword>
<evidence type="ECO:0000259" key="6">
    <source>
        <dbReference type="Pfam" id="PF13870"/>
    </source>
</evidence>
<dbReference type="InterPro" id="IPR025254">
    <property type="entry name" value="CCDC113/CCDC96_CC"/>
</dbReference>
<feature type="region of interest" description="Disordered" evidence="5">
    <location>
        <begin position="1"/>
        <end position="24"/>
    </location>
</feature>
<feature type="coiled-coil region" evidence="4">
    <location>
        <begin position="434"/>
        <end position="494"/>
    </location>
</feature>
<evidence type="ECO:0000313" key="7">
    <source>
        <dbReference type="EMBL" id="CAH1113892.1"/>
    </source>
</evidence>
<evidence type="ECO:0000256" key="3">
    <source>
        <dbReference type="ARBA" id="ARBA00023273"/>
    </source>
</evidence>
<dbReference type="Proteomes" id="UP001153636">
    <property type="component" value="Chromosome 7"/>
</dbReference>
<name>A0A9P0DCJ4_9CUCU</name>
<keyword evidence="8" id="KW-1185">Reference proteome</keyword>
<organism evidence="7 8">
    <name type="scientific">Psylliodes chrysocephalus</name>
    <dbReference type="NCBI Taxonomy" id="3402493"/>
    <lineage>
        <taxon>Eukaryota</taxon>
        <taxon>Metazoa</taxon>
        <taxon>Ecdysozoa</taxon>
        <taxon>Arthropoda</taxon>
        <taxon>Hexapoda</taxon>
        <taxon>Insecta</taxon>
        <taxon>Pterygota</taxon>
        <taxon>Neoptera</taxon>
        <taxon>Endopterygota</taxon>
        <taxon>Coleoptera</taxon>
        <taxon>Polyphaga</taxon>
        <taxon>Cucujiformia</taxon>
        <taxon>Chrysomeloidea</taxon>
        <taxon>Chrysomelidae</taxon>
        <taxon>Galerucinae</taxon>
        <taxon>Alticini</taxon>
        <taxon>Psylliodes</taxon>
    </lineage>
</organism>
<dbReference type="GO" id="GO:0036064">
    <property type="term" value="C:ciliary basal body"/>
    <property type="evidence" value="ECO:0007669"/>
    <property type="project" value="TreeGrafter"/>
</dbReference>
<keyword evidence="2 4" id="KW-0175">Coiled coil</keyword>
<reference evidence="7" key="1">
    <citation type="submission" date="2022-01" db="EMBL/GenBank/DDBJ databases">
        <authorList>
            <person name="King R."/>
        </authorList>
    </citation>
    <scope>NUCLEOTIDE SEQUENCE</scope>
</reference>
<evidence type="ECO:0000256" key="4">
    <source>
        <dbReference type="SAM" id="Coils"/>
    </source>
</evidence>
<dbReference type="PANTHER" id="PTHR15654:SF1">
    <property type="entry name" value="COILED-COIL DOMAIN-CONTAINING PROTEIN 96"/>
    <property type="match status" value="1"/>
</dbReference>
<evidence type="ECO:0000256" key="1">
    <source>
        <dbReference type="ARBA" id="ARBA00004138"/>
    </source>
</evidence>
<evidence type="ECO:0000256" key="5">
    <source>
        <dbReference type="SAM" id="MobiDB-lite"/>
    </source>
</evidence>
<comment type="subcellular location">
    <subcellularLocation>
        <location evidence="1">Cell projection</location>
        <location evidence="1">Cilium</location>
    </subcellularLocation>
</comment>
<evidence type="ECO:0000256" key="2">
    <source>
        <dbReference type="ARBA" id="ARBA00023054"/>
    </source>
</evidence>
<dbReference type="AlphaFoldDB" id="A0A9P0DCJ4"/>
<dbReference type="OrthoDB" id="10254794at2759"/>